<protein>
    <submittedName>
        <fullName evidence="2">Alcohol dehydrogenase catalytic domain-containing protein</fullName>
    </submittedName>
</protein>
<proteinExistence type="predicted"/>
<dbReference type="SUPFAM" id="SSF50129">
    <property type="entry name" value="GroES-like"/>
    <property type="match status" value="1"/>
</dbReference>
<name>A0ABT3ATI2_9CYAN</name>
<feature type="domain" description="Alcohol dehydrogenase-like N-terminal" evidence="1">
    <location>
        <begin position="3"/>
        <end position="65"/>
    </location>
</feature>
<comment type="caution">
    <text evidence="2">The sequence shown here is derived from an EMBL/GenBank/DDBJ whole genome shotgun (WGS) entry which is preliminary data.</text>
</comment>
<reference evidence="2 3" key="1">
    <citation type="submission" date="2022-10" db="EMBL/GenBank/DDBJ databases">
        <title>Identification of biosynthetic pathway for the production of the potent trypsin inhibitor radiosumin.</title>
        <authorList>
            <person name="Fewer D.P."/>
            <person name="Delbaje E."/>
            <person name="Ouyang X."/>
            <person name="Agostino P.D."/>
            <person name="Wahlsten M."/>
            <person name="Jokela J."/>
            <person name="Permi P."/>
            <person name="Haapaniemi E."/>
            <person name="Koistinen H."/>
        </authorList>
    </citation>
    <scope>NUCLEOTIDE SEQUENCE [LARGE SCALE GENOMIC DNA]</scope>
    <source>
        <strain evidence="2 3">NIES-515</strain>
    </source>
</reference>
<dbReference type="Proteomes" id="UP001526143">
    <property type="component" value="Unassembled WGS sequence"/>
</dbReference>
<evidence type="ECO:0000259" key="1">
    <source>
        <dbReference type="Pfam" id="PF08240"/>
    </source>
</evidence>
<evidence type="ECO:0000313" key="3">
    <source>
        <dbReference type="Proteomes" id="UP001526143"/>
    </source>
</evidence>
<dbReference type="EMBL" id="JAOWRF010000036">
    <property type="protein sequence ID" value="MCV3212419.1"/>
    <property type="molecule type" value="Genomic_DNA"/>
</dbReference>
<evidence type="ECO:0000313" key="2">
    <source>
        <dbReference type="EMBL" id="MCV3212419.1"/>
    </source>
</evidence>
<dbReference type="PANTHER" id="PTHR11695:SF294">
    <property type="entry name" value="RETICULON-4-INTERACTING PROTEIN 1, MITOCHONDRIAL"/>
    <property type="match status" value="1"/>
</dbReference>
<dbReference type="InterPro" id="IPR011032">
    <property type="entry name" value="GroES-like_sf"/>
</dbReference>
<sequence length="103" mass="10845">MGEMFGFKLPLILGGDIAGTVEEVGDGVEIFKKGDAVYGMTLSSLSGAYAEYAVTKADAIAPKPESIDFEEAAAIPIGALTAWQAMFDKLPILGFVEISNKNL</sequence>
<organism evidence="2 3">
    <name type="scientific">Plectonema radiosum NIES-515</name>
    <dbReference type="NCBI Taxonomy" id="2986073"/>
    <lineage>
        <taxon>Bacteria</taxon>
        <taxon>Bacillati</taxon>
        <taxon>Cyanobacteriota</taxon>
        <taxon>Cyanophyceae</taxon>
        <taxon>Oscillatoriophycideae</taxon>
        <taxon>Oscillatoriales</taxon>
        <taxon>Microcoleaceae</taxon>
        <taxon>Plectonema</taxon>
    </lineage>
</organism>
<dbReference type="RefSeq" id="WP_263743929.1">
    <property type="nucleotide sequence ID" value="NZ_JAOWRF010000036.1"/>
</dbReference>
<dbReference type="Pfam" id="PF08240">
    <property type="entry name" value="ADH_N"/>
    <property type="match status" value="1"/>
</dbReference>
<dbReference type="InterPro" id="IPR050700">
    <property type="entry name" value="YIM1/Zinc_Alcohol_DH_Fams"/>
</dbReference>
<dbReference type="Gene3D" id="3.40.50.720">
    <property type="entry name" value="NAD(P)-binding Rossmann-like Domain"/>
    <property type="match status" value="1"/>
</dbReference>
<accession>A0ABT3ATI2</accession>
<dbReference type="InterPro" id="IPR013154">
    <property type="entry name" value="ADH-like_N"/>
</dbReference>
<dbReference type="Gene3D" id="3.90.180.10">
    <property type="entry name" value="Medium-chain alcohol dehydrogenases, catalytic domain"/>
    <property type="match status" value="1"/>
</dbReference>
<keyword evidence="3" id="KW-1185">Reference proteome</keyword>
<dbReference type="PANTHER" id="PTHR11695">
    <property type="entry name" value="ALCOHOL DEHYDROGENASE RELATED"/>
    <property type="match status" value="1"/>
</dbReference>
<gene>
    <name evidence="2" type="ORF">OGM63_02545</name>
</gene>